<protein>
    <recommendedName>
        <fullName evidence="3">GrpB family protein</fullName>
    </recommendedName>
</protein>
<dbReference type="Pfam" id="PF04229">
    <property type="entry name" value="GrpB"/>
    <property type="match status" value="1"/>
</dbReference>
<name>A0A1Y5FH12_9BACT</name>
<accession>A0A1Y5FH12</accession>
<gene>
    <name evidence="1" type="ORF">A9Q84_03325</name>
</gene>
<organism evidence="1 2">
    <name type="scientific">Halobacteriovorax marinus</name>
    <dbReference type="NCBI Taxonomy" id="97084"/>
    <lineage>
        <taxon>Bacteria</taxon>
        <taxon>Pseudomonadati</taxon>
        <taxon>Bdellovibrionota</taxon>
        <taxon>Bacteriovoracia</taxon>
        <taxon>Bacteriovoracales</taxon>
        <taxon>Halobacteriovoraceae</taxon>
        <taxon>Halobacteriovorax</taxon>
    </lineage>
</organism>
<dbReference type="AlphaFoldDB" id="A0A1Y5FH12"/>
<dbReference type="Proteomes" id="UP000196531">
    <property type="component" value="Unassembled WGS sequence"/>
</dbReference>
<dbReference type="SUPFAM" id="SSF81301">
    <property type="entry name" value="Nucleotidyltransferase"/>
    <property type="match status" value="1"/>
</dbReference>
<dbReference type="Gene3D" id="3.30.460.10">
    <property type="entry name" value="Beta Polymerase, domain 2"/>
    <property type="match status" value="1"/>
</dbReference>
<evidence type="ECO:0008006" key="3">
    <source>
        <dbReference type="Google" id="ProtNLM"/>
    </source>
</evidence>
<dbReference type="EMBL" id="MAAO01000004">
    <property type="protein sequence ID" value="OUR98962.1"/>
    <property type="molecule type" value="Genomic_DNA"/>
</dbReference>
<comment type="caution">
    <text evidence="1">The sequence shown here is derived from an EMBL/GenBank/DDBJ whole genome shotgun (WGS) entry which is preliminary data.</text>
</comment>
<dbReference type="InterPro" id="IPR007344">
    <property type="entry name" value="GrpB/CoaE"/>
</dbReference>
<evidence type="ECO:0000313" key="1">
    <source>
        <dbReference type="EMBL" id="OUR98962.1"/>
    </source>
</evidence>
<dbReference type="InterPro" id="IPR043519">
    <property type="entry name" value="NT_sf"/>
</dbReference>
<proteinExistence type="predicted"/>
<sequence>MGSLVPSKKRVVELMEYTPMYKQFYLKECKVLEKILRSNLIDVHHIGSTAIPKILAKPTLDIMCVVHTLDGIAVFKDEFEKLGLIFKGENGMENRLYFVRLAKDGITHLSHIHIFEKFDERIEEHLLFRDRLNQDESLAKKYEAKKIELKDMYGDDPAKYTEEKGAFIKILASAFATALD</sequence>
<evidence type="ECO:0000313" key="2">
    <source>
        <dbReference type="Proteomes" id="UP000196531"/>
    </source>
</evidence>
<reference evidence="2" key="1">
    <citation type="journal article" date="2017" name="Proc. Natl. Acad. Sci. U.S.A.">
        <title>Simulation of Deepwater Horizon oil plume reveals substrate specialization within a complex community of hydrocarbon-degraders.</title>
        <authorList>
            <person name="Hu P."/>
            <person name="Dubinsky E.A."/>
            <person name="Probst A.J."/>
            <person name="Wang J."/>
            <person name="Sieber C.M.K."/>
            <person name="Tom L.M."/>
            <person name="Gardinali P."/>
            <person name="Banfield J.F."/>
            <person name="Atlas R.M."/>
            <person name="Andersen G.L."/>
        </authorList>
    </citation>
    <scope>NUCLEOTIDE SEQUENCE [LARGE SCALE GENOMIC DNA]</scope>
</reference>
<dbReference type="PANTHER" id="PTHR34822">
    <property type="entry name" value="GRPB DOMAIN PROTEIN (AFU_ORTHOLOGUE AFUA_1G01530)"/>
    <property type="match status" value="1"/>
</dbReference>
<dbReference type="PANTHER" id="PTHR34822:SF1">
    <property type="entry name" value="GRPB FAMILY PROTEIN"/>
    <property type="match status" value="1"/>
</dbReference>